<comment type="caution">
    <text evidence="1">The sequence shown here is derived from an EMBL/GenBank/DDBJ whole genome shotgun (WGS) entry which is preliminary data.</text>
</comment>
<dbReference type="EMBL" id="VSSQ01009902">
    <property type="protein sequence ID" value="MPM42900.1"/>
    <property type="molecule type" value="Genomic_DNA"/>
</dbReference>
<name>A0A644ZPM4_9ZZZZ</name>
<gene>
    <name evidence="1" type="ORF">SDC9_89572</name>
</gene>
<accession>A0A644ZPM4</accession>
<dbReference type="AlphaFoldDB" id="A0A644ZPM4"/>
<protein>
    <submittedName>
        <fullName evidence="1">Uncharacterized protein</fullName>
    </submittedName>
</protein>
<evidence type="ECO:0000313" key="1">
    <source>
        <dbReference type="EMBL" id="MPM42900.1"/>
    </source>
</evidence>
<sequence length="830" mass="89027">MRAFVHIGCRLEAPGAIALDRCFTDDNAVVQHLNGGDFGIGRLATEGRLAVVRDAAVGDGALDVAHVITQDGVIHGGSGRWLCLREVSLVHQQFCSVSCRVRERSLGYQSQIGVGEQRTARYLGAPGLTGEGGLELAAIQQHHDLRVGGIGRHASQRAADGDVTLRLSLVDDVVAGDVVDRQLGVGHSRRCSVGQIGLLRFQCGGVASRVGEGGLDVHGQVRVGEQCAAGHLGGPGVALQRGLELAAVDQHHDLRVGGVGGHASQRAADDHVALRLSLVDDVVIRDVVDRQLSVGHHRSDCVGLIGLLRCQRGGVASRVGEGGLDVHGQIRIAEQRAAGHLGTPGIARHGCGIVVSIDGHHHLGTHRVCRHIGELAGNGHVSLGLGQIDDVVVSDVVNDQLGVDHDRGRRIQNECERCARCALVAHGVHGGRGEHVFAAGCRFRVERVGPCTLVVDGGRSHQDAVVIDIDLVARSAGAGQRGRRIVRDRTAWQHALLWAHVIDEARDRRNTRCLGIDLQRELRCCDIACCVDGIDRVVMQTIRLLWQLDGPLAAGVCSGCGHFLAIFQDGHLGARCRRTGELGTCVVRGTTAGDFASDGSHIVGHAGDRQRHLRQVEREVERIALHADVVSLVCQCRRDAVSAFRQSRRRLIAPLAFAIHSGGADQHAVVVDLDLGTSFTRALDDRLSVIHHAAVGYHAHYVASVVHDLDLLWLCWSGDVHHQVERQRRCTDLTCHVGGCGDETVCALRQQGGRDNPGALRSGLGLAHQHAGAIVGHVVELHQSARYCGALQCRRRIVGDQRGDCLCPCKIRVHIILRRTTYFCSNPVAQ</sequence>
<proteinExistence type="predicted"/>
<reference evidence="1" key="1">
    <citation type="submission" date="2019-08" db="EMBL/GenBank/DDBJ databases">
        <authorList>
            <person name="Kucharzyk K."/>
            <person name="Murdoch R.W."/>
            <person name="Higgins S."/>
            <person name="Loffler F."/>
        </authorList>
    </citation>
    <scope>NUCLEOTIDE SEQUENCE</scope>
</reference>
<organism evidence="1">
    <name type="scientific">bioreactor metagenome</name>
    <dbReference type="NCBI Taxonomy" id="1076179"/>
    <lineage>
        <taxon>unclassified sequences</taxon>
        <taxon>metagenomes</taxon>
        <taxon>ecological metagenomes</taxon>
    </lineage>
</organism>